<dbReference type="GO" id="GO:0006083">
    <property type="term" value="P:acetate metabolic process"/>
    <property type="evidence" value="ECO:0007669"/>
    <property type="project" value="TreeGrafter"/>
</dbReference>
<comment type="function">
    <text evidence="6">Catalyzes the formation of acetyl phosphate from acetate and ATP. Can also catalyze the reverse reaction.</text>
</comment>
<dbReference type="SUPFAM" id="SSF53067">
    <property type="entry name" value="Actin-like ATPase domain"/>
    <property type="match status" value="2"/>
</dbReference>
<dbReference type="PANTHER" id="PTHR21060:SF15">
    <property type="entry name" value="ACETATE KINASE-RELATED"/>
    <property type="match status" value="1"/>
</dbReference>
<dbReference type="GO" id="GO:0005737">
    <property type="term" value="C:cytoplasm"/>
    <property type="evidence" value="ECO:0007669"/>
    <property type="project" value="UniProtKB-SubCell"/>
</dbReference>
<dbReference type="PROSITE" id="PS01076">
    <property type="entry name" value="ACETATE_KINASE_2"/>
    <property type="match status" value="1"/>
</dbReference>
<keyword evidence="6" id="KW-0460">Magnesium</keyword>
<name>I7A1P6_MELRP</name>
<dbReference type="STRING" id="1191523.MROS_1926"/>
<dbReference type="GO" id="GO:0005524">
    <property type="term" value="F:ATP binding"/>
    <property type="evidence" value="ECO:0007669"/>
    <property type="project" value="UniProtKB-KW"/>
</dbReference>
<feature type="binding site" evidence="6">
    <location>
        <position position="7"/>
    </location>
    <ligand>
        <name>Mg(2+)</name>
        <dbReference type="ChEBI" id="CHEBI:18420"/>
    </ligand>
</feature>
<keyword evidence="9" id="KW-1185">Reference proteome</keyword>
<feature type="binding site" evidence="6">
    <location>
        <begin position="208"/>
        <end position="212"/>
    </location>
    <ligand>
        <name>ATP</name>
        <dbReference type="ChEBI" id="CHEBI:30616"/>
    </ligand>
</feature>
<evidence type="ECO:0000313" key="8">
    <source>
        <dbReference type="EMBL" id="AFN75158.1"/>
    </source>
</evidence>
<dbReference type="KEGG" id="mro:MROS_1926"/>
<comment type="cofactor">
    <cofactor evidence="6">
        <name>Mg(2+)</name>
        <dbReference type="ChEBI" id="CHEBI:18420"/>
    </cofactor>
    <cofactor evidence="6">
        <name>Mn(2+)</name>
        <dbReference type="ChEBI" id="CHEBI:29035"/>
    </cofactor>
    <text evidence="6">Mg(2+). Can also accept Mn(2+).</text>
</comment>
<dbReference type="UniPathway" id="UPA00340">
    <property type="reaction ID" value="UER00458"/>
</dbReference>
<dbReference type="Proteomes" id="UP000009011">
    <property type="component" value="Chromosome"/>
</dbReference>
<comment type="catalytic activity">
    <reaction evidence="6">
        <text>acetate + ATP = acetyl phosphate + ADP</text>
        <dbReference type="Rhea" id="RHEA:11352"/>
        <dbReference type="ChEBI" id="CHEBI:22191"/>
        <dbReference type="ChEBI" id="CHEBI:30089"/>
        <dbReference type="ChEBI" id="CHEBI:30616"/>
        <dbReference type="ChEBI" id="CHEBI:456216"/>
        <dbReference type="EC" id="2.7.2.1"/>
    </reaction>
</comment>
<keyword evidence="6" id="KW-0963">Cytoplasm</keyword>
<comment type="similarity">
    <text evidence="1 6 7">Belongs to the acetokinase family.</text>
</comment>
<dbReference type="EC" id="2.7.2.1" evidence="6"/>
<evidence type="ECO:0000313" key="9">
    <source>
        <dbReference type="Proteomes" id="UP000009011"/>
    </source>
</evidence>
<dbReference type="InterPro" id="IPR043129">
    <property type="entry name" value="ATPase_NBD"/>
</dbReference>
<feature type="site" description="Transition state stabilizer" evidence="6">
    <location>
        <position position="180"/>
    </location>
</feature>
<evidence type="ECO:0000256" key="5">
    <source>
        <dbReference type="ARBA" id="ARBA00022840"/>
    </source>
</evidence>
<feature type="binding site" evidence="6">
    <location>
        <position position="384"/>
    </location>
    <ligand>
        <name>Mg(2+)</name>
        <dbReference type="ChEBI" id="CHEBI:18420"/>
    </ligand>
</feature>
<sequence length="405" mass="44280">MKVLVLNSGSSSIKYQFFDTDEKIALAKGMVERIGMSSAVLTHTPHGKEKIRIVGEILDHSIAIEYVIAVLLSPNHGVIKDKKEIDAVGHRVVHGGETFSGSVLITDQVMNAIKENIELAPLHNPPNIKGINATKEQLPNVPQVAVFDTAFHVQMPPKAFLYGIPYELYRKYKIRRYGFHGTSHRYVSERAAALLNRPIEELKIITAHLGNGCSMAAVDCGKSVDTTMGFTPLEGLLMGTRSGDMDPSVILYIMGKEGLSISEANTLLNKHSGLIGLSGESSDMREIENAVLEGNKKAKNAFDVFTYRIKKYIGAYAAAMGGLDAVVFTGGIGENSDMVRRDVCANMEFLGIKLDENLNQNPKGEAVISSEDSEVKVLRIPTNEELVIALDTEKIVREQLNNLPS</sequence>
<dbReference type="GO" id="GO:0008776">
    <property type="term" value="F:acetate kinase activity"/>
    <property type="evidence" value="ECO:0007669"/>
    <property type="project" value="UniProtKB-UniRule"/>
</dbReference>
<keyword evidence="2 6" id="KW-0808">Transferase</keyword>
<keyword evidence="4 6" id="KW-0418">Kinase</keyword>
<evidence type="ECO:0000256" key="4">
    <source>
        <dbReference type="ARBA" id="ARBA00022777"/>
    </source>
</evidence>
<protein>
    <recommendedName>
        <fullName evidence="6">Acetate kinase</fullName>
        <ecNumber evidence="6">2.7.2.1</ecNumber>
    </recommendedName>
    <alternativeName>
        <fullName evidence="6">Acetokinase</fullName>
    </alternativeName>
</protein>
<dbReference type="OrthoDB" id="9802453at2"/>
<dbReference type="InterPro" id="IPR004372">
    <property type="entry name" value="Ac/propionate_kinase"/>
</dbReference>
<dbReference type="Gene3D" id="3.30.420.40">
    <property type="match status" value="2"/>
</dbReference>
<dbReference type="CDD" id="cd24010">
    <property type="entry name" value="ASKHA_NBD_AcK_PK"/>
    <property type="match status" value="1"/>
</dbReference>
<dbReference type="HOGENOM" id="CLU_020352_0_1_10"/>
<feature type="binding site" evidence="6">
    <location>
        <begin position="331"/>
        <end position="335"/>
    </location>
    <ligand>
        <name>ATP</name>
        <dbReference type="ChEBI" id="CHEBI:30616"/>
    </ligand>
</feature>
<proteinExistence type="inferred from homology"/>
<dbReference type="PRINTS" id="PR00471">
    <property type="entry name" value="ACETATEKNASE"/>
</dbReference>
<dbReference type="NCBIfam" id="TIGR00016">
    <property type="entry name" value="ackA"/>
    <property type="match status" value="1"/>
</dbReference>
<dbReference type="GO" id="GO:0000287">
    <property type="term" value="F:magnesium ion binding"/>
    <property type="evidence" value="ECO:0007669"/>
    <property type="project" value="UniProtKB-UniRule"/>
</dbReference>
<dbReference type="PATRIC" id="fig|1191523.3.peg.2038"/>
<keyword evidence="5 6" id="KW-0067">ATP-binding</keyword>
<dbReference type="RefSeq" id="WP_014856590.1">
    <property type="nucleotide sequence ID" value="NC_018178.1"/>
</dbReference>
<reference evidence="8 9" key="1">
    <citation type="journal article" date="2013" name="PLoS ONE">
        <title>Genomic analysis of Melioribacter roseus, facultatively anaerobic organotrophic bacterium representing a novel deep lineage within Bacteriodetes/Chlorobi group.</title>
        <authorList>
            <person name="Kadnikov V.V."/>
            <person name="Mardanov A.V."/>
            <person name="Podosokorskaya O.A."/>
            <person name="Gavrilov S.N."/>
            <person name="Kublanov I.V."/>
            <person name="Beletsky A.V."/>
            <person name="Bonch-Osmolovskaya E.A."/>
            <person name="Ravin N.V."/>
        </authorList>
    </citation>
    <scope>NUCLEOTIDE SEQUENCE [LARGE SCALE GENOMIC DNA]</scope>
    <source>
        <strain evidence="9">JCM 17771 / P3M-2</strain>
    </source>
</reference>
<keyword evidence="6" id="KW-0479">Metal-binding</keyword>
<organism evidence="8 9">
    <name type="scientific">Melioribacter roseus (strain DSM 23840 / JCM 17771 / VKM B-2668 / P3M-2)</name>
    <dbReference type="NCBI Taxonomy" id="1191523"/>
    <lineage>
        <taxon>Bacteria</taxon>
        <taxon>Pseudomonadati</taxon>
        <taxon>Ignavibacteriota</taxon>
        <taxon>Ignavibacteria</taxon>
        <taxon>Ignavibacteriales</taxon>
        <taxon>Melioribacteraceae</taxon>
        <taxon>Melioribacter</taxon>
    </lineage>
</organism>
<dbReference type="Pfam" id="PF00871">
    <property type="entry name" value="Acetate_kinase"/>
    <property type="match status" value="1"/>
</dbReference>
<comment type="pathway">
    <text evidence="6">Metabolic intermediate biosynthesis; acetyl-CoA biosynthesis; acetyl-CoA from acetate: step 1/2.</text>
</comment>
<feature type="binding site" evidence="6">
    <location>
        <begin position="283"/>
        <end position="285"/>
    </location>
    <ligand>
        <name>ATP</name>
        <dbReference type="ChEBI" id="CHEBI:30616"/>
    </ligand>
</feature>
<dbReference type="PROSITE" id="PS01075">
    <property type="entry name" value="ACETATE_KINASE_1"/>
    <property type="match status" value="1"/>
</dbReference>
<evidence type="ECO:0000256" key="3">
    <source>
        <dbReference type="ARBA" id="ARBA00022741"/>
    </source>
</evidence>
<dbReference type="EMBL" id="CP003557">
    <property type="protein sequence ID" value="AFN75158.1"/>
    <property type="molecule type" value="Genomic_DNA"/>
</dbReference>
<evidence type="ECO:0000256" key="2">
    <source>
        <dbReference type="ARBA" id="ARBA00022679"/>
    </source>
</evidence>
<dbReference type="InterPro" id="IPR023865">
    <property type="entry name" value="Aliphatic_acid_kinase_CS"/>
</dbReference>
<evidence type="ECO:0000256" key="6">
    <source>
        <dbReference type="HAMAP-Rule" id="MF_00020"/>
    </source>
</evidence>
<dbReference type="AlphaFoldDB" id="I7A1P6"/>
<dbReference type="InterPro" id="IPR000890">
    <property type="entry name" value="Aliphatic_acid_kin_short-chain"/>
</dbReference>
<feature type="binding site" evidence="6">
    <location>
        <position position="91"/>
    </location>
    <ligand>
        <name>substrate</name>
    </ligand>
</feature>
<feature type="active site" description="Proton donor/acceptor" evidence="6">
    <location>
        <position position="148"/>
    </location>
</feature>
<evidence type="ECO:0000256" key="1">
    <source>
        <dbReference type="ARBA" id="ARBA00008748"/>
    </source>
</evidence>
<dbReference type="eggNOG" id="COG0282">
    <property type="taxonomic scope" value="Bacteria"/>
</dbReference>
<dbReference type="HAMAP" id="MF_00020">
    <property type="entry name" value="Acetate_kinase"/>
    <property type="match status" value="1"/>
</dbReference>
<keyword evidence="3 6" id="KW-0547">Nucleotide-binding</keyword>
<feature type="site" description="Transition state stabilizer" evidence="6">
    <location>
        <position position="241"/>
    </location>
</feature>
<comment type="subcellular location">
    <subcellularLocation>
        <location evidence="6">Cytoplasm</location>
    </subcellularLocation>
</comment>
<comment type="subunit">
    <text evidence="6">Homodimer.</text>
</comment>
<accession>I7A1P6</accession>
<evidence type="ECO:0000256" key="7">
    <source>
        <dbReference type="RuleBase" id="RU003835"/>
    </source>
</evidence>
<gene>
    <name evidence="6" type="primary">ackA</name>
    <name evidence="8" type="ordered locus">MROS_1926</name>
</gene>
<feature type="binding site" evidence="6">
    <location>
        <position position="14"/>
    </location>
    <ligand>
        <name>ATP</name>
        <dbReference type="ChEBI" id="CHEBI:30616"/>
    </ligand>
</feature>
<dbReference type="PIRSF" id="PIRSF000722">
    <property type="entry name" value="Acetate_prop_kin"/>
    <property type="match status" value="1"/>
</dbReference>
<dbReference type="PANTHER" id="PTHR21060">
    <property type="entry name" value="ACETATE KINASE"/>
    <property type="match status" value="1"/>
</dbReference>
<dbReference type="GO" id="GO:0006085">
    <property type="term" value="P:acetyl-CoA biosynthetic process"/>
    <property type="evidence" value="ECO:0007669"/>
    <property type="project" value="UniProtKB-UniRule"/>
</dbReference>